<proteinExistence type="predicted"/>
<protein>
    <submittedName>
        <fullName evidence="2">Uncharacterized protein</fullName>
    </submittedName>
</protein>
<evidence type="ECO:0000256" key="1">
    <source>
        <dbReference type="SAM" id="Phobius"/>
    </source>
</evidence>
<name>A0A8E0RXA5_9TREM</name>
<dbReference type="Proteomes" id="UP000728185">
    <property type="component" value="Unassembled WGS sequence"/>
</dbReference>
<evidence type="ECO:0000313" key="2">
    <source>
        <dbReference type="EMBL" id="KAA0190383.1"/>
    </source>
</evidence>
<keyword evidence="1" id="KW-0812">Transmembrane</keyword>
<comment type="caution">
    <text evidence="2">The sequence shown here is derived from an EMBL/GenBank/DDBJ whole genome shotgun (WGS) entry which is preliminary data.</text>
</comment>
<keyword evidence="3" id="KW-1185">Reference proteome</keyword>
<reference evidence="2" key="1">
    <citation type="submission" date="2019-05" db="EMBL/GenBank/DDBJ databases">
        <title>Annotation for the trematode Fasciolopsis buski.</title>
        <authorList>
            <person name="Choi Y.-J."/>
        </authorList>
    </citation>
    <scope>NUCLEOTIDE SEQUENCE</scope>
    <source>
        <strain evidence="2">HT</strain>
        <tissue evidence="2">Whole worm</tissue>
    </source>
</reference>
<organism evidence="2 3">
    <name type="scientific">Fasciolopsis buskii</name>
    <dbReference type="NCBI Taxonomy" id="27845"/>
    <lineage>
        <taxon>Eukaryota</taxon>
        <taxon>Metazoa</taxon>
        <taxon>Spiralia</taxon>
        <taxon>Lophotrochozoa</taxon>
        <taxon>Platyhelminthes</taxon>
        <taxon>Trematoda</taxon>
        <taxon>Digenea</taxon>
        <taxon>Plagiorchiida</taxon>
        <taxon>Echinostomata</taxon>
        <taxon>Echinostomatoidea</taxon>
        <taxon>Fasciolidae</taxon>
        <taxon>Fasciolopsis</taxon>
    </lineage>
</organism>
<dbReference type="EMBL" id="LUCM01007135">
    <property type="protein sequence ID" value="KAA0190383.1"/>
    <property type="molecule type" value="Genomic_DNA"/>
</dbReference>
<keyword evidence="1" id="KW-1133">Transmembrane helix</keyword>
<evidence type="ECO:0000313" key="3">
    <source>
        <dbReference type="Proteomes" id="UP000728185"/>
    </source>
</evidence>
<accession>A0A8E0RXA5</accession>
<sequence>MHFSKQIPLNTAPKSSSQFSCYLPTALVQLLGFMVVKVRWANAKRIVHVVRHDRHVVRNTRDVCSIQMPQGPPTPAFMSLDCSRYCPTVFLLIIPTNFLVVILVFKILYPRQLYRIPYYSQQPK</sequence>
<feature type="transmembrane region" description="Helical" evidence="1">
    <location>
        <begin position="88"/>
        <end position="109"/>
    </location>
</feature>
<dbReference type="AlphaFoldDB" id="A0A8E0RXA5"/>
<gene>
    <name evidence="2" type="ORF">FBUS_05380</name>
</gene>
<keyword evidence="1" id="KW-0472">Membrane</keyword>